<evidence type="ECO:0000313" key="4">
    <source>
        <dbReference type="EMBL" id="MBA0808508.1"/>
    </source>
</evidence>
<feature type="signal peptide" evidence="2">
    <location>
        <begin position="1"/>
        <end position="25"/>
    </location>
</feature>
<dbReference type="EMBL" id="JABFAD010000009">
    <property type="protein sequence ID" value="MBA0808508.1"/>
    <property type="molecule type" value="Genomic_DNA"/>
</dbReference>
<evidence type="ECO:0000256" key="1">
    <source>
        <dbReference type="ARBA" id="ARBA00010609"/>
    </source>
</evidence>
<reference evidence="4 5" key="1">
    <citation type="journal article" date="2019" name="Genome Biol. Evol.">
        <title>Insights into the evolution of the New World diploid cottons (Gossypium, subgenus Houzingenia) based on genome sequencing.</title>
        <authorList>
            <person name="Grover C.E."/>
            <person name="Arick M.A. 2nd"/>
            <person name="Thrash A."/>
            <person name="Conover J.L."/>
            <person name="Sanders W.S."/>
            <person name="Peterson D.G."/>
            <person name="Frelichowski J.E."/>
            <person name="Scheffler J.A."/>
            <person name="Scheffler B.E."/>
            <person name="Wendel J.F."/>
        </authorList>
    </citation>
    <scope>NUCLEOTIDE SEQUENCE [LARGE SCALE GENOMIC DNA]</scope>
    <source>
        <strain evidence="4">0</strain>
        <tissue evidence="4">Leaf</tissue>
    </source>
</reference>
<dbReference type="InterPro" id="IPR008972">
    <property type="entry name" value="Cupredoxin"/>
</dbReference>
<feature type="domain" description="Plastocyanin-like" evidence="3">
    <location>
        <begin position="43"/>
        <end position="148"/>
    </location>
</feature>
<feature type="chain" id="PRO_5029585043" description="Plastocyanin-like domain-containing protein" evidence="2">
    <location>
        <begin position="26"/>
        <end position="166"/>
    </location>
</feature>
<dbReference type="InterPro" id="IPR045087">
    <property type="entry name" value="Cu-oxidase_fam"/>
</dbReference>
<comment type="caution">
    <text evidence="4">The sequence shown here is derived from an EMBL/GenBank/DDBJ whole genome shotgun (WGS) entry which is preliminary data.</text>
</comment>
<dbReference type="PANTHER" id="PTHR11709">
    <property type="entry name" value="MULTI-COPPER OXIDASE"/>
    <property type="match status" value="1"/>
</dbReference>
<organism evidence="4 5">
    <name type="scientific">Gossypium harknessii</name>
    <dbReference type="NCBI Taxonomy" id="34285"/>
    <lineage>
        <taxon>Eukaryota</taxon>
        <taxon>Viridiplantae</taxon>
        <taxon>Streptophyta</taxon>
        <taxon>Embryophyta</taxon>
        <taxon>Tracheophyta</taxon>
        <taxon>Spermatophyta</taxon>
        <taxon>Magnoliopsida</taxon>
        <taxon>eudicotyledons</taxon>
        <taxon>Gunneridae</taxon>
        <taxon>Pentapetalae</taxon>
        <taxon>rosids</taxon>
        <taxon>malvids</taxon>
        <taxon>Malvales</taxon>
        <taxon>Malvaceae</taxon>
        <taxon>Malvoideae</taxon>
        <taxon>Gossypium</taxon>
    </lineage>
</organism>
<keyword evidence="5" id="KW-1185">Reference proteome</keyword>
<proteinExistence type="inferred from homology"/>
<dbReference type="Gene3D" id="2.60.40.420">
    <property type="entry name" value="Cupredoxins - blue copper proteins"/>
    <property type="match status" value="1"/>
</dbReference>
<name>A0A7J9HFT3_9ROSI</name>
<accession>A0A7J9HFT3</accession>
<dbReference type="InterPro" id="IPR011707">
    <property type="entry name" value="Cu-oxidase-like_N"/>
</dbReference>
<dbReference type="Pfam" id="PF07732">
    <property type="entry name" value="Cu-oxidase_3"/>
    <property type="match status" value="1"/>
</dbReference>
<evidence type="ECO:0000259" key="3">
    <source>
        <dbReference type="Pfam" id="PF07732"/>
    </source>
</evidence>
<evidence type="ECO:0000313" key="5">
    <source>
        <dbReference type="Proteomes" id="UP000593560"/>
    </source>
</evidence>
<dbReference type="CDD" id="cd13849">
    <property type="entry name" value="CuRO_1_LCC_plant"/>
    <property type="match status" value="1"/>
</dbReference>
<dbReference type="InterPro" id="IPR034288">
    <property type="entry name" value="CuRO_1_LCC"/>
</dbReference>
<feature type="non-terminal residue" evidence="4">
    <location>
        <position position="1"/>
    </location>
</feature>
<evidence type="ECO:0000256" key="2">
    <source>
        <dbReference type="SAM" id="SignalP"/>
    </source>
</evidence>
<comment type="similarity">
    <text evidence="1">Belongs to the multicopper oxidase family.</text>
</comment>
<sequence length="166" mass="18933">MGLQQGLVKWFVGVLFLGTLLLCNADVHHYDFFVSTRVKFYEDVQHNDIVVVNDSYPGPEIRVRRGDTVFVNVHNQGNDGFTIHWHGVKQPRNPWFDGLEFITQCPIQPGTNFTYKVVLSGEIGTLWWHAHSDWTRGSVHGAIVILPAQDETYPFPTPDTEQTNIL</sequence>
<dbReference type="PANTHER" id="PTHR11709:SF410">
    <property type="entry name" value="LACCASE"/>
    <property type="match status" value="1"/>
</dbReference>
<dbReference type="GO" id="GO:0016491">
    <property type="term" value="F:oxidoreductase activity"/>
    <property type="evidence" value="ECO:0007669"/>
    <property type="project" value="TreeGrafter"/>
</dbReference>
<dbReference type="SUPFAM" id="SSF49503">
    <property type="entry name" value="Cupredoxins"/>
    <property type="match status" value="1"/>
</dbReference>
<protein>
    <recommendedName>
        <fullName evidence="3">Plastocyanin-like domain-containing protein</fullName>
    </recommendedName>
</protein>
<dbReference type="Proteomes" id="UP000593560">
    <property type="component" value="Unassembled WGS sequence"/>
</dbReference>
<dbReference type="OrthoDB" id="2121828at2759"/>
<keyword evidence="2" id="KW-0732">Signal</keyword>
<dbReference type="GO" id="GO:0005507">
    <property type="term" value="F:copper ion binding"/>
    <property type="evidence" value="ECO:0007669"/>
    <property type="project" value="InterPro"/>
</dbReference>
<gene>
    <name evidence="4" type="ORF">Gohar_024243</name>
</gene>
<dbReference type="AlphaFoldDB" id="A0A7J9HFT3"/>